<proteinExistence type="inferred from homology"/>
<dbReference type="SMART" id="SM01043">
    <property type="entry name" value="BTAD"/>
    <property type="match status" value="1"/>
</dbReference>
<dbReference type="GO" id="GO:0000160">
    <property type="term" value="P:phosphorelay signal transduction system"/>
    <property type="evidence" value="ECO:0007669"/>
    <property type="project" value="InterPro"/>
</dbReference>
<dbReference type="Pfam" id="PF03704">
    <property type="entry name" value="BTAD"/>
    <property type="match status" value="1"/>
</dbReference>
<dbReference type="Gene3D" id="1.10.10.10">
    <property type="entry name" value="Winged helix-like DNA-binding domain superfamily/Winged helix DNA-binding domain"/>
    <property type="match status" value="1"/>
</dbReference>
<evidence type="ECO:0000259" key="7">
    <source>
        <dbReference type="PROSITE" id="PS51755"/>
    </source>
</evidence>
<gene>
    <name evidence="8" type="ORF">Ani05nite_04290</name>
</gene>
<dbReference type="SMART" id="SM00028">
    <property type="entry name" value="TPR"/>
    <property type="match status" value="4"/>
</dbReference>
<evidence type="ECO:0000256" key="1">
    <source>
        <dbReference type="ARBA" id="ARBA00005820"/>
    </source>
</evidence>
<dbReference type="SUPFAM" id="SSF46894">
    <property type="entry name" value="C-terminal effector domain of the bipartite response regulators"/>
    <property type="match status" value="1"/>
</dbReference>
<dbReference type="GO" id="GO:0003677">
    <property type="term" value="F:DNA binding"/>
    <property type="evidence" value="ECO:0007669"/>
    <property type="project" value="UniProtKB-UniRule"/>
</dbReference>
<evidence type="ECO:0000256" key="3">
    <source>
        <dbReference type="ARBA" id="ARBA00023125"/>
    </source>
</evidence>
<comment type="similarity">
    <text evidence="1">Belongs to the AfsR/DnrI/RedD regulatory family.</text>
</comment>
<evidence type="ECO:0000313" key="9">
    <source>
        <dbReference type="Proteomes" id="UP000647172"/>
    </source>
</evidence>
<feature type="DNA-binding region" description="OmpR/PhoB-type" evidence="6">
    <location>
        <begin position="1"/>
        <end position="93"/>
    </location>
</feature>
<keyword evidence="3 6" id="KW-0238">DNA-binding</keyword>
<evidence type="ECO:0000313" key="8">
    <source>
        <dbReference type="EMBL" id="GIE46895.1"/>
    </source>
</evidence>
<dbReference type="SUPFAM" id="SSF52540">
    <property type="entry name" value="P-loop containing nucleoside triphosphate hydrolases"/>
    <property type="match status" value="1"/>
</dbReference>
<dbReference type="AlphaFoldDB" id="A0A919MRF7"/>
<dbReference type="Gene3D" id="1.25.40.10">
    <property type="entry name" value="Tetratricopeptide repeat domain"/>
    <property type="match status" value="2"/>
</dbReference>
<evidence type="ECO:0000256" key="4">
    <source>
        <dbReference type="ARBA" id="ARBA00023163"/>
    </source>
</evidence>
<reference evidence="8" key="1">
    <citation type="submission" date="2021-01" db="EMBL/GenBank/DDBJ databases">
        <title>Whole genome shotgun sequence of Actinoplanes nipponensis NBRC 14063.</title>
        <authorList>
            <person name="Komaki H."/>
            <person name="Tamura T."/>
        </authorList>
    </citation>
    <scope>NUCLEOTIDE SEQUENCE</scope>
    <source>
        <strain evidence="8">NBRC 14063</strain>
    </source>
</reference>
<dbReference type="InterPro" id="IPR036388">
    <property type="entry name" value="WH-like_DNA-bd_sf"/>
</dbReference>
<dbReference type="Proteomes" id="UP000647172">
    <property type="component" value="Unassembled WGS sequence"/>
</dbReference>
<dbReference type="Pfam" id="PF00486">
    <property type="entry name" value="Trans_reg_C"/>
    <property type="match status" value="1"/>
</dbReference>
<dbReference type="InterPro" id="IPR001867">
    <property type="entry name" value="OmpR/PhoB-type_DNA-bd"/>
</dbReference>
<dbReference type="InterPro" id="IPR027417">
    <property type="entry name" value="P-loop_NTPase"/>
</dbReference>
<organism evidence="8 9">
    <name type="scientific">Actinoplanes nipponensis</name>
    <dbReference type="NCBI Taxonomy" id="135950"/>
    <lineage>
        <taxon>Bacteria</taxon>
        <taxon>Bacillati</taxon>
        <taxon>Actinomycetota</taxon>
        <taxon>Actinomycetes</taxon>
        <taxon>Micromonosporales</taxon>
        <taxon>Micromonosporaceae</taxon>
        <taxon>Actinoplanes</taxon>
    </lineage>
</organism>
<keyword evidence="2" id="KW-0805">Transcription regulation</keyword>
<dbReference type="Pfam" id="PF13424">
    <property type="entry name" value="TPR_12"/>
    <property type="match status" value="1"/>
</dbReference>
<dbReference type="InterPro" id="IPR051677">
    <property type="entry name" value="AfsR-DnrI-RedD_regulator"/>
</dbReference>
<dbReference type="InterPro" id="IPR011990">
    <property type="entry name" value="TPR-like_helical_dom_sf"/>
</dbReference>
<evidence type="ECO:0000256" key="2">
    <source>
        <dbReference type="ARBA" id="ARBA00023015"/>
    </source>
</evidence>
<dbReference type="InterPro" id="IPR019734">
    <property type="entry name" value="TPR_rpt"/>
</dbReference>
<dbReference type="EMBL" id="BOMQ01000008">
    <property type="protein sequence ID" value="GIE46895.1"/>
    <property type="molecule type" value="Genomic_DNA"/>
</dbReference>
<evidence type="ECO:0000256" key="6">
    <source>
        <dbReference type="PROSITE-ProRule" id="PRU01091"/>
    </source>
</evidence>
<keyword evidence="4" id="KW-0804">Transcription</keyword>
<feature type="domain" description="OmpR/PhoB-type" evidence="7">
    <location>
        <begin position="1"/>
        <end position="93"/>
    </location>
</feature>
<keyword evidence="9" id="KW-1185">Reference proteome</keyword>
<feature type="repeat" description="TPR" evidence="5">
    <location>
        <begin position="835"/>
        <end position="868"/>
    </location>
</feature>
<dbReference type="InterPro" id="IPR005158">
    <property type="entry name" value="BTAD"/>
</dbReference>
<dbReference type="PRINTS" id="PR00364">
    <property type="entry name" value="DISEASERSIST"/>
</dbReference>
<dbReference type="Gene3D" id="3.40.50.300">
    <property type="entry name" value="P-loop containing nucleotide triphosphate hydrolases"/>
    <property type="match status" value="1"/>
</dbReference>
<accession>A0A919MRF7</accession>
<dbReference type="SUPFAM" id="SSF48452">
    <property type="entry name" value="TPR-like"/>
    <property type="match status" value="2"/>
</dbReference>
<dbReference type="CDD" id="cd15831">
    <property type="entry name" value="BTAD"/>
    <property type="match status" value="1"/>
</dbReference>
<dbReference type="PROSITE" id="PS51755">
    <property type="entry name" value="OMPR_PHOB"/>
    <property type="match status" value="1"/>
</dbReference>
<comment type="caution">
    <text evidence="8">The sequence shown here is derived from an EMBL/GenBank/DDBJ whole genome shotgun (WGS) entry which is preliminary data.</text>
</comment>
<evidence type="ECO:0000256" key="5">
    <source>
        <dbReference type="PROSITE-ProRule" id="PRU00339"/>
    </source>
</evidence>
<dbReference type="GO" id="GO:0006355">
    <property type="term" value="P:regulation of DNA-templated transcription"/>
    <property type="evidence" value="ECO:0007669"/>
    <property type="project" value="InterPro"/>
</dbReference>
<keyword evidence="5" id="KW-0802">TPR repeat</keyword>
<protein>
    <submittedName>
        <fullName evidence="8">SARP family transcriptional regulator</fullName>
    </submittedName>
</protein>
<dbReference type="PANTHER" id="PTHR35807:SF1">
    <property type="entry name" value="TRANSCRIPTIONAL REGULATOR REDD"/>
    <property type="match status" value="1"/>
</dbReference>
<dbReference type="PANTHER" id="PTHR35807">
    <property type="entry name" value="TRANSCRIPTIONAL REGULATOR REDD-RELATED"/>
    <property type="match status" value="1"/>
</dbReference>
<dbReference type="InterPro" id="IPR016032">
    <property type="entry name" value="Sig_transdc_resp-reg_C-effctor"/>
</dbReference>
<sequence>MEIRVLGPIEVWASGRPVDVGAARQRAVLAALAVDVGRPVRPESLLDRVWGERLPQRAQHSLHVYISRIRQALEKSGASGAVVRRSGGYLLNVPTEAVDCRHFRSLVRRASQRDVDPAERIPLLNQALALWHGEPLAGLPGDWAARERQAWQRQRIDATLHWAAAKLLVGDVTDVIESLSCLAEEQPLDERVAAQLIRALAASGRRAQALSHFTAVRRKLAEELGTDPGAELGQLHRALLRGEVDAAEPVTPPVPAARPVPAELPMDIRAFTGRQAELAVLDEVLPAEDGRLTVPIQVVTGAAGIGKTALAVHWAHRAAPHFPDGALYVDLEGFGPDGVPRAADHVVRDFLVALGVDGRSMPADHPAQAALYRGLLADRRMLVLLDNARDAGHVRPLLPGAESCLVLVTSRNPLTSLVAAEGAQPLPLGLLSAVEAGNLLRGRIGRRAAAEPGAVDQLADLCGRLPLALTVVAARVLTLPRLTLGALVAELRGAKPLDALDGGDEVSNVRSALSWSYSLLSAGSRRLLRQAAALPGTEFSVLAAVSLTASDERSVRRWLAELTDTQLLFTSALDRFSMHDLVRTFAVEVAAVDPEPERTEALLRWLDHQLHSAYAAATVLHPHWDSIDMAHHRAGVVPAFLACYDDAMAWFAAERQVLTAAVRRCADLGLNTYAWQLAWAMTIYLDRQGYWHDQVSVQADGLRAAIRSDDTVGQAHTHRTLARAHTRLGWLADVEERLLLSADLFGTFGDLPGQAHAHLDLAEAADRQGRAADVEDHTQRALTLYREAGHRYGQAMSLNAMGWYRAQRGEHEAAIEACREALTLLQQFGDRHGEAATWDSLGYAQHRHGDVDAAIVSYRHAISLYRQFGDRYYEADTLRHLAEAFAAADDRLSARQHWRAALRILEDLDHPDADQVRAQLT</sequence>
<name>A0A919MRF7_9ACTN</name>
<dbReference type="SMART" id="SM00862">
    <property type="entry name" value="Trans_reg_C"/>
    <property type="match status" value="1"/>
</dbReference>
<dbReference type="PROSITE" id="PS50005">
    <property type="entry name" value="TPR"/>
    <property type="match status" value="1"/>
</dbReference>